<evidence type="ECO:0000313" key="2">
    <source>
        <dbReference type="Proteomes" id="UP000326380"/>
    </source>
</evidence>
<dbReference type="AlphaFoldDB" id="A0A7L4ZUS7"/>
<accession>A0A7L4ZUS7</accession>
<dbReference type="RefSeq" id="WP_151079419.1">
    <property type="nucleotide sequence ID" value="NZ_CP047647.1"/>
</dbReference>
<dbReference type="Proteomes" id="UP000326380">
    <property type="component" value="Unassembled WGS sequence"/>
</dbReference>
<name>A0A7L4ZUS7_9BACT</name>
<organism evidence="1 2">
    <name type="scientific">Hymenobacter busanensis</name>
    <dbReference type="NCBI Taxonomy" id="2607656"/>
    <lineage>
        <taxon>Bacteria</taxon>
        <taxon>Pseudomonadati</taxon>
        <taxon>Bacteroidota</taxon>
        <taxon>Cytophagia</taxon>
        <taxon>Cytophagales</taxon>
        <taxon>Hymenobacteraceae</taxon>
        <taxon>Hymenobacter</taxon>
    </lineage>
</organism>
<dbReference type="Pfam" id="PF07883">
    <property type="entry name" value="Cupin_2"/>
    <property type="match status" value="1"/>
</dbReference>
<dbReference type="Gene3D" id="2.60.120.10">
    <property type="entry name" value="Jelly Rolls"/>
    <property type="match status" value="1"/>
</dbReference>
<dbReference type="EMBL" id="VTWU01000004">
    <property type="protein sequence ID" value="KAA9332478.1"/>
    <property type="molecule type" value="Genomic_DNA"/>
</dbReference>
<dbReference type="InterPro" id="IPR013096">
    <property type="entry name" value="Cupin_2"/>
</dbReference>
<protein>
    <submittedName>
        <fullName evidence="1">Cupin domain-containing protein</fullName>
    </submittedName>
</protein>
<comment type="caution">
    <text evidence="1">The sequence shown here is derived from an EMBL/GenBank/DDBJ whole genome shotgun (WGS) entry which is preliminary data.</text>
</comment>
<dbReference type="SUPFAM" id="SSF51182">
    <property type="entry name" value="RmlC-like cupins"/>
    <property type="match status" value="1"/>
</dbReference>
<gene>
    <name evidence="1" type="ORF">F0P96_13500</name>
</gene>
<dbReference type="PANTHER" id="PTHR36440">
    <property type="entry name" value="PUTATIVE (AFU_ORTHOLOGUE AFUA_8G07350)-RELATED"/>
    <property type="match status" value="1"/>
</dbReference>
<evidence type="ECO:0000313" key="1">
    <source>
        <dbReference type="EMBL" id="KAA9332478.1"/>
    </source>
</evidence>
<reference evidence="1 2" key="1">
    <citation type="submission" date="2019-09" db="EMBL/GenBank/DDBJ databases">
        <title>Genome sequence of Hymenobacter sp. M3.</title>
        <authorList>
            <person name="Srinivasan S."/>
        </authorList>
    </citation>
    <scope>NUCLEOTIDE SEQUENCE [LARGE SCALE GENOMIC DNA]</scope>
    <source>
        <strain evidence="1 2">M3</strain>
    </source>
</reference>
<proteinExistence type="predicted"/>
<dbReference type="InterPro" id="IPR014710">
    <property type="entry name" value="RmlC-like_jellyroll"/>
</dbReference>
<keyword evidence="2" id="KW-1185">Reference proteome</keyword>
<dbReference type="InterPro" id="IPR053146">
    <property type="entry name" value="QDO-like"/>
</dbReference>
<dbReference type="InterPro" id="IPR011051">
    <property type="entry name" value="RmlC_Cupin_sf"/>
</dbReference>
<sequence length="186" mass="20114">MQRRRFIQTTLAGLPLAALPRVATAAAAPGPGFKASAGEGRRHGHIQLKGVNQNILDVKVSGHDTNGALAIFEQTSLSQGRGTPLHVHLAQDEVFYVLDGEYAFLVGTDKHRLRTGDAIFLPRQVPHAWTQISPRGRMTVTLQPAGKLEEFFVAMAALVTEPTPEEVARIFAAHEMKVVGPPLAID</sequence>
<dbReference type="PANTHER" id="PTHR36440:SF1">
    <property type="entry name" value="PUTATIVE (AFU_ORTHOLOGUE AFUA_8G07350)-RELATED"/>
    <property type="match status" value="1"/>
</dbReference>